<comment type="caution">
    <text evidence="2">The sequence shown here is derived from an EMBL/GenBank/DDBJ whole genome shotgun (WGS) entry which is preliminary data.</text>
</comment>
<evidence type="ECO:0000259" key="1">
    <source>
        <dbReference type="Pfam" id="PF00117"/>
    </source>
</evidence>
<evidence type="ECO:0000313" key="3">
    <source>
        <dbReference type="Proteomes" id="UP000284322"/>
    </source>
</evidence>
<dbReference type="Gene3D" id="3.40.50.880">
    <property type="match status" value="1"/>
</dbReference>
<keyword evidence="3" id="KW-1185">Reference proteome</keyword>
<dbReference type="PANTHER" id="PTHR42695">
    <property type="entry name" value="GLUTAMINE AMIDOTRANSFERASE YLR126C-RELATED"/>
    <property type="match status" value="1"/>
</dbReference>
<dbReference type="Proteomes" id="UP000284322">
    <property type="component" value="Unassembled WGS sequence"/>
</dbReference>
<evidence type="ECO:0000313" key="2">
    <source>
        <dbReference type="EMBL" id="RJX69598.1"/>
    </source>
</evidence>
<dbReference type="Pfam" id="PF00117">
    <property type="entry name" value="GATase"/>
    <property type="match status" value="1"/>
</dbReference>
<dbReference type="NCBIfam" id="NF005458">
    <property type="entry name" value="PRK07053.1"/>
    <property type="match status" value="1"/>
</dbReference>
<feature type="domain" description="Glutamine amidotransferase" evidence="1">
    <location>
        <begin position="29"/>
        <end position="180"/>
    </location>
</feature>
<dbReference type="RefSeq" id="WP_120107220.1">
    <property type="nucleotide sequence ID" value="NZ_RAHJ01000012.1"/>
</dbReference>
<dbReference type="InterPro" id="IPR017926">
    <property type="entry name" value="GATASE"/>
</dbReference>
<dbReference type="GO" id="GO:0005829">
    <property type="term" value="C:cytosol"/>
    <property type="evidence" value="ECO:0007669"/>
    <property type="project" value="TreeGrafter"/>
</dbReference>
<dbReference type="GO" id="GO:0016740">
    <property type="term" value="F:transferase activity"/>
    <property type="evidence" value="ECO:0007669"/>
    <property type="project" value="UniProtKB-KW"/>
</dbReference>
<dbReference type="InterPro" id="IPR044992">
    <property type="entry name" value="ChyE-like"/>
</dbReference>
<dbReference type="PANTHER" id="PTHR42695:SF5">
    <property type="entry name" value="GLUTAMINE AMIDOTRANSFERASE YLR126C-RELATED"/>
    <property type="match status" value="1"/>
</dbReference>
<dbReference type="PROSITE" id="PS51273">
    <property type="entry name" value="GATASE_TYPE_1"/>
    <property type="match status" value="1"/>
</dbReference>
<gene>
    <name evidence="2" type="ORF">D6858_03450</name>
</gene>
<protein>
    <submittedName>
        <fullName evidence="2">Glutamine amidotransferase</fullName>
    </submittedName>
</protein>
<dbReference type="EMBL" id="RAHJ01000012">
    <property type="protein sequence ID" value="RJX69598.1"/>
    <property type="molecule type" value="Genomic_DNA"/>
</dbReference>
<accession>A0A419R4A4</accession>
<dbReference type="OrthoDB" id="9813383at2"/>
<dbReference type="AlphaFoldDB" id="A0A419R4A4"/>
<sequence>MLKTAVAIRHVPFEDLGTFEHPLAAAGYKLHYYDIGVDELWTLEPVKTDLVIVLGGPVGVYDTGSYPFLIDEIELLKDRLAANRPTLGICLGAQLMAAALGAGVAPGDEKEIGFAPLNLTEAGWQSPLAPLANAPVLHWHGDSFAIPRGAENLAETPACANQAFALGPNILGLQFHPEADCARIERWLIGHACELATAGLDPSVLRTDAARYGAPLRDAGRLMFSQWLKELRP</sequence>
<keyword evidence="2" id="KW-0315">Glutamine amidotransferase</keyword>
<dbReference type="SUPFAM" id="SSF52317">
    <property type="entry name" value="Class I glutamine amidotransferase-like"/>
    <property type="match status" value="1"/>
</dbReference>
<name>A0A419R4A4_9SPHN</name>
<reference evidence="2 3" key="1">
    <citation type="submission" date="2018-09" db="EMBL/GenBank/DDBJ databases">
        <title>Altererythrobacter sp.Ery1 and Ery12, the genome sequencing of novel strains in genus Alterythrobacter.</title>
        <authorList>
            <person name="Cheng H."/>
            <person name="Wu Y.-H."/>
            <person name="Fang C."/>
            <person name="Xu X.-W."/>
        </authorList>
    </citation>
    <scope>NUCLEOTIDE SEQUENCE [LARGE SCALE GENOMIC DNA]</scope>
    <source>
        <strain evidence="2 3">Ery12</strain>
    </source>
</reference>
<dbReference type="InterPro" id="IPR029062">
    <property type="entry name" value="Class_I_gatase-like"/>
</dbReference>
<organism evidence="2 3">
    <name type="scientific">Tsuneonella suprasediminis</name>
    <dbReference type="NCBI Taxonomy" id="2306996"/>
    <lineage>
        <taxon>Bacteria</taxon>
        <taxon>Pseudomonadati</taxon>
        <taxon>Pseudomonadota</taxon>
        <taxon>Alphaproteobacteria</taxon>
        <taxon>Sphingomonadales</taxon>
        <taxon>Erythrobacteraceae</taxon>
        <taxon>Tsuneonella</taxon>
    </lineage>
</organism>
<proteinExistence type="predicted"/>
<dbReference type="CDD" id="cd01741">
    <property type="entry name" value="GATase1_1"/>
    <property type="match status" value="1"/>
</dbReference>
<keyword evidence="2" id="KW-0808">Transferase</keyword>